<protein>
    <submittedName>
        <fullName evidence="1">Uncharacterized protein</fullName>
    </submittedName>
</protein>
<reference evidence="1 2" key="1">
    <citation type="submission" date="2014-04" db="EMBL/GenBank/DDBJ databases">
        <authorList>
            <consortium name="DOE Joint Genome Institute"/>
            <person name="Kuo A."/>
            <person name="Kohler A."/>
            <person name="Nagy L.G."/>
            <person name="Floudas D."/>
            <person name="Copeland A."/>
            <person name="Barry K.W."/>
            <person name="Cichocki N."/>
            <person name="Veneault-Fourrey C."/>
            <person name="LaButti K."/>
            <person name="Lindquist E.A."/>
            <person name="Lipzen A."/>
            <person name="Lundell T."/>
            <person name="Morin E."/>
            <person name="Murat C."/>
            <person name="Sun H."/>
            <person name="Tunlid A."/>
            <person name="Henrissat B."/>
            <person name="Grigoriev I.V."/>
            <person name="Hibbett D.S."/>
            <person name="Martin F."/>
            <person name="Nordberg H.P."/>
            <person name="Cantor M.N."/>
            <person name="Hua S.X."/>
        </authorList>
    </citation>
    <scope>NUCLEOTIDE SEQUENCE [LARGE SCALE GENOMIC DNA]</scope>
    <source>
        <strain evidence="1 2">LaAM-08-1</strain>
    </source>
</reference>
<dbReference type="Proteomes" id="UP000054477">
    <property type="component" value="Unassembled WGS sequence"/>
</dbReference>
<evidence type="ECO:0000313" key="2">
    <source>
        <dbReference type="Proteomes" id="UP000054477"/>
    </source>
</evidence>
<keyword evidence="2" id="KW-1185">Reference proteome</keyword>
<dbReference type="EMBL" id="KN839190">
    <property type="protein sequence ID" value="KIJ90432.1"/>
    <property type="molecule type" value="Genomic_DNA"/>
</dbReference>
<evidence type="ECO:0000313" key="1">
    <source>
        <dbReference type="EMBL" id="KIJ90432.1"/>
    </source>
</evidence>
<gene>
    <name evidence="1" type="ORF">K443DRAFT_135665</name>
</gene>
<dbReference type="AlphaFoldDB" id="A0A0C9X1J6"/>
<reference evidence="2" key="2">
    <citation type="submission" date="2015-01" db="EMBL/GenBank/DDBJ databases">
        <title>Evolutionary Origins and Diversification of the Mycorrhizal Mutualists.</title>
        <authorList>
            <consortium name="DOE Joint Genome Institute"/>
            <consortium name="Mycorrhizal Genomics Consortium"/>
            <person name="Kohler A."/>
            <person name="Kuo A."/>
            <person name="Nagy L.G."/>
            <person name="Floudas D."/>
            <person name="Copeland A."/>
            <person name="Barry K.W."/>
            <person name="Cichocki N."/>
            <person name="Veneault-Fourrey C."/>
            <person name="LaButti K."/>
            <person name="Lindquist E.A."/>
            <person name="Lipzen A."/>
            <person name="Lundell T."/>
            <person name="Morin E."/>
            <person name="Murat C."/>
            <person name="Riley R."/>
            <person name="Ohm R."/>
            <person name="Sun H."/>
            <person name="Tunlid A."/>
            <person name="Henrissat B."/>
            <person name="Grigoriev I.V."/>
            <person name="Hibbett D.S."/>
            <person name="Martin F."/>
        </authorList>
    </citation>
    <scope>NUCLEOTIDE SEQUENCE [LARGE SCALE GENOMIC DNA]</scope>
    <source>
        <strain evidence="2">LaAM-08-1</strain>
    </source>
</reference>
<accession>A0A0C9X1J6</accession>
<sequence length="113" mass="12723">MYTLAHAHFIEYGDDIPSQLNEDNKPVEHVLRSWQTATRDSNGTASAHYFSCNKYGDRTVKEMRGTGPSTKMIVKIDPCTSRVLKSAKDLTDKHWAEIVAAATAFLNNSHKRK</sequence>
<proteinExistence type="predicted"/>
<dbReference type="HOGENOM" id="CLU_2133921_0_0_1"/>
<dbReference type="OrthoDB" id="3014170at2759"/>
<organism evidence="1 2">
    <name type="scientific">Laccaria amethystina LaAM-08-1</name>
    <dbReference type="NCBI Taxonomy" id="1095629"/>
    <lineage>
        <taxon>Eukaryota</taxon>
        <taxon>Fungi</taxon>
        <taxon>Dikarya</taxon>
        <taxon>Basidiomycota</taxon>
        <taxon>Agaricomycotina</taxon>
        <taxon>Agaricomycetes</taxon>
        <taxon>Agaricomycetidae</taxon>
        <taxon>Agaricales</taxon>
        <taxon>Agaricineae</taxon>
        <taxon>Hydnangiaceae</taxon>
        <taxon>Laccaria</taxon>
    </lineage>
</organism>
<name>A0A0C9X1J6_9AGAR</name>